<name>A0A1L9RWC6_ASPWE</name>
<evidence type="ECO:0000256" key="2">
    <source>
        <dbReference type="SAM" id="SignalP"/>
    </source>
</evidence>
<protein>
    <submittedName>
        <fullName evidence="3">Uncharacterized protein</fullName>
    </submittedName>
</protein>
<feature type="region of interest" description="Disordered" evidence="1">
    <location>
        <begin position="139"/>
        <end position="190"/>
    </location>
</feature>
<dbReference type="VEuPathDB" id="FungiDB:ASPWEDRAFT_169089"/>
<organism evidence="3 4">
    <name type="scientific">Aspergillus wentii DTO 134E9</name>
    <dbReference type="NCBI Taxonomy" id="1073089"/>
    <lineage>
        <taxon>Eukaryota</taxon>
        <taxon>Fungi</taxon>
        <taxon>Dikarya</taxon>
        <taxon>Ascomycota</taxon>
        <taxon>Pezizomycotina</taxon>
        <taxon>Eurotiomycetes</taxon>
        <taxon>Eurotiomycetidae</taxon>
        <taxon>Eurotiales</taxon>
        <taxon>Aspergillaceae</taxon>
        <taxon>Aspergillus</taxon>
        <taxon>Aspergillus subgen. Cremei</taxon>
    </lineage>
</organism>
<dbReference type="GeneID" id="63746242"/>
<gene>
    <name evidence="3" type="ORF">ASPWEDRAFT_169089</name>
</gene>
<dbReference type="EMBL" id="KV878210">
    <property type="protein sequence ID" value="OJJ39232.1"/>
    <property type="molecule type" value="Genomic_DNA"/>
</dbReference>
<keyword evidence="4" id="KW-1185">Reference proteome</keyword>
<evidence type="ECO:0000313" key="4">
    <source>
        <dbReference type="Proteomes" id="UP000184383"/>
    </source>
</evidence>
<dbReference type="OrthoDB" id="2153847at2759"/>
<feature type="compositionally biased region" description="Low complexity" evidence="1">
    <location>
        <begin position="139"/>
        <end position="188"/>
    </location>
</feature>
<dbReference type="AlphaFoldDB" id="A0A1L9RWC6"/>
<feature type="chain" id="PRO_5012521685" evidence="2">
    <location>
        <begin position="33"/>
        <end position="208"/>
    </location>
</feature>
<dbReference type="Proteomes" id="UP000184383">
    <property type="component" value="Unassembled WGS sequence"/>
</dbReference>
<dbReference type="STRING" id="1073089.A0A1L9RWC6"/>
<dbReference type="RefSeq" id="XP_040692908.1">
    <property type="nucleotide sequence ID" value="XM_040830394.1"/>
</dbReference>
<feature type="signal peptide" evidence="2">
    <location>
        <begin position="1"/>
        <end position="32"/>
    </location>
</feature>
<proteinExistence type="predicted"/>
<keyword evidence="2" id="KW-0732">Signal</keyword>
<evidence type="ECO:0000256" key="1">
    <source>
        <dbReference type="SAM" id="MobiDB-lite"/>
    </source>
</evidence>
<reference evidence="4" key="1">
    <citation type="journal article" date="2017" name="Genome Biol.">
        <title>Comparative genomics reveals high biological diversity and specific adaptations in the industrially and medically important fungal genus Aspergillus.</title>
        <authorList>
            <person name="de Vries R.P."/>
            <person name="Riley R."/>
            <person name="Wiebenga A."/>
            <person name="Aguilar-Osorio G."/>
            <person name="Amillis S."/>
            <person name="Uchima C.A."/>
            <person name="Anderluh G."/>
            <person name="Asadollahi M."/>
            <person name="Askin M."/>
            <person name="Barry K."/>
            <person name="Battaglia E."/>
            <person name="Bayram O."/>
            <person name="Benocci T."/>
            <person name="Braus-Stromeyer S.A."/>
            <person name="Caldana C."/>
            <person name="Canovas D."/>
            <person name="Cerqueira G.C."/>
            <person name="Chen F."/>
            <person name="Chen W."/>
            <person name="Choi C."/>
            <person name="Clum A."/>
            <person name="Dos Santos R.A."/>
            <person name="Damasio A.R."/>
            <person name="Diallinas G."/>
            <person name="Emri T."/>
            <person name="Fekete E."/>
            <person name="Flipphi M."/>
            <person name="Freyberg S."/>
            <person name="Gallo A."/>
            <person name="Gournas C."/>
            <person name="Habgood R."/>
            <person name="Hainaut M."/>
            <person name="Harispe M.L."/>
            <person name="Henrissat B."/>
            <person name="Hilden K.S."/>
            <person name="Hope R."/>
            <person name="Hossain A."/>
            <person name="Karabika E."/>
            <person name="Karaffa L."/>
            <person name="Karanyi Z."/>
            <person name="Krasevec N."/>
            <person name="Kuo A."/>
            <person name="Kusch H."/>
            <person name="LaButti K."/>
            <person name="Lagendijk E.L."/>
            <person name="Lapidus A."/>
            <person name="Levasseur A."/>
            <person name="Lindquist E."/>
            <person name="Lipzen A."/>
            <person name="Logrieco A.F."/>
            <person name="MacCabe A."/>
            <person name="Maekelae M.R."/>
            <person name="Malavazi I."/>
            <person name="Melin P."/>
            <person name="Meyer V."/>
            <person name="Mielnichuk N."/>
            <person name="Miskei M."/>
            <person name="Molnar A.P."/>
            <person name="Mule G."/>
            <person name="Ngan C.Y."/>
            <person name="Orejas M."/>
            <person name="Orosz E."/>
            <person name="Ouedraogo J.P."/>
            <person name="Overkamp K.M."/>
            <person name="Park H.-S."/>
            <person name="Perrone G."/>
            <person name="Piumi F."/>
            <person name="Punt P.J."/>
            <person name="Ram A.F."/>
            <person name="Ramon A."/>
            <person name="Rauscher S."/>
            <person name="Record E."/>
            <person name="Riano-Pachon D.M."/>
            <person name="Robert V."/>
            <person name="Roehrig J."/>
            <person name="Ruller R."/>
            <person name="Salamov A."/>
            <person name="Salih N.S."/>
            <person name="Samson R.A."/>
            <person name="Sandor E."/>
            <person name="Sanguinetti M."/>
            <person name="Schuetze T."/>
            <person name="Sepcic K."/>
            <person name="Shelest E."/>
            <person name="Sherlock G."/>
            <person name="Sophianopoulou V."/>
            <person name="Squina F.M."/>
            <person name="Sun H."/>
            <person name="Susca A."/>
            <person name="Todd R.B."/>
            <person name="Tsang A."/>
            <person name="Unkles S.E."/>
            <person name="van de Wiele N."/>
            <person name="van Rossen-Uffink D."/>
            <person name="Oliveira J.V."/>
            <person name="Vesth T.C."/>
            <person name="Visser J."/>
            <person name="Yu J.-H."/>
            <person name="Zhou M."/>
            <person name="Andersen M.R."/>
            <person name="Archer D.B."/>
            <person name="Baker S.E."/>
            <person name="Benoit I."/>
            <person name="Brakhage A.A."/>
            <person name="Braus G.H."/>
            <person name="Fischer R."/>
            <person name="Frisvad J.C."/>
            <person name="Goldman G.H."/>
            <person name="Houbraken J."/>
            <person name="Oakley B."/>
            <person name="Pocsi I."/>
            <person name="Scazzocchio C."/>
            <person name="Seiboth B."/>
            <person name="vanKuyk P.A."/>
            <person name="Wortman J."/>
            <person name="Dyer P.S."/>
            <person name="Grigoriev I.V."/>
        </authorList>
    </citation>
    <scope>NUCLEOTIDE SEQUENCE [LARGE SCALE GENOMIC DNA]</scope>
    <source>
        <strain evidence="4">DTO 134E9</strain>
    </source>
</reference>
<evidence type="ECO:0000313" key="3">
    <source>
        <dbReference type="EMBL" id="OJJ39232.1"/>
    </source>
</evidence>
<accession>A0A1L9RWC6</accession>
<sequence>MKSPQMQSLSPWTTVAFSALVLQCVIINTATAFNFDPMKVIYTSAPVAKRSNENLQTFTGGYGGSAPAITNTGDSQRPYGVDGDTFPDYDSAAQRSCDNQFNSCQEIANTDQSAGFSLEDCQSQSTNCASAQSSASVTSFSPATSVADTSTSSSSTSSSSSSTSSSSSSTSTSTSMSTSTSSSSSTSSGNFAQTTIAYDSEFDLVCDL</sequence>